<dbReference type="CDD" id="cd00833">
    <property type="entry name" value="PKS"/>
    <property type="match status" value="1"/>
</dbReference>
<dbReference type="SMART" id="SM00829">
    <property type="entry name" value="PKS_ER"/>
    <property type="match status" value="1"/>
</dbReference>
<dbReference type="InterPro" id="IPR020807">
    <property type="entry name" value="PKS_DH"/>
</dbReference>
<keyword evidence="5" id="KW-0560">Oxidoreductase</keyword>
<dbReference type="InterPro" id="IPR029063">
    <property type="entry name" value="SAM-dependent_MTases_sf"/>
</dbReference>
<dbReference type="Pfam" id="PF00109">
    <property type="entry name" value="ketoacyl-synt"/>
    <property type="match status" value="1"/>
</dbReference>
<evidence type="ECO:0000256" key="1">
    <source>
        <dbReference type="ARBA" id="ARBA00022450"/>
    </source>
</evidence>
<dbReference type="SUPFAM" id="SSF52151">
    <property type="entry name" value="FabD/lysophospholipase-like"/>
    <property type="match status" value="1"/>
</dbReference>
<dbReference type="Pfam" id="PF00698">
    <property type="entry name" value="Acyl_transf_1"/>
    <property type="match status" value="1"/>
</dbReference>
<dbReference type="InterPro" id="IPR018201">
    <property type="entry name" value="Ketoacyl_synth_AS"/>
</dbReference>
<dbReference type="InterPro" id="IPR056501">
    <property type="entry name" value="NAD-bd_HRPKS_sdrA"/>
</dbReference>
<dbReference type="InterPro" id="IPR014031">
    <property type="entry name" value="Ketoacyl_synth_C"/>
</dbReference>
<name>A0ABR4AIQ9_9LECA</name>
<dbReference type="SUPFAM" id="SSF50129">
    <property type="entry name" value="GroES-like"/>
    <property type="match status" value="1"/>
</dbReference>
<dbReference type="InterPro" id="IPR006162">
    <property type="entry name" value="Ppantetheine_attach_site"/>
</dbReference>
<dbReference type="InterPro" id="IPR016036">
    <property type="entry name" value="Malonyl_transacylase_ACP-bd"/>
</dbReference>
<dbReference type="SMART" id="SM00826">
    <property type="entry name" value="PKS_DH"/>
    <property type="match status" value="1"/>
</dbReference>
<dbReference type="InterPro" id="IPR049900">
    <property type="entry name" value="PKS_mFAS_DH"/>
</dbReference>
<dbReference type="PANTHER" id="PTHR43775">
    <property type="entry name" value="FATTY ACID SYNTHASE"/>
    <property type="match status" value="1"/>
</dbReference>
<dbReference type="InterPro" id="IPR016035">
    <property type="entry name" value="Acyl_Trfase/lysoPLipase"/>
</dbReference>
<dbReference type="Gene3D" id="3.40.50.720">
    <property type="entry name" value="NAD(P)-binding Rossmann-like Domain"/>
    <property type="match status" value="1"/>
</dbReference>
<dbReference type="InterPro" id="IPR013968">
    <property type="entry name" value="PKS_KR"/>
</dbReference>
<dbReference type="PROSITE" id="PS52019">
    <property type="entry name" value="PKS_MFAS_DH"/>
    <property type="match status" value="1"/>
</dbReference>
<evidence type="ECO:0000256" key="6">
    <source>
        <dbReference type="ARBA" id="ARBA00023268"/>
    </source>
</evidence>
<protein>
    <recommendedName>
        <fullName evidence="14">Polyketide synthase</fullName>
    </recommendedName>
</protein>
<dbReference type="SUPFAM" id="SSF53901">
    <property type="entry name" value="Thiolase-like"/>
    <property type="match status" value="1"/>
</dbReference>
<dbReference type="InterPro" id="IPR009081">
    <property type="entry name" value="PP-bd_ACP"/>
</dbReference>
<dbReference type="PANTHER" id="PTHR43775:SF13">
    <property type="entry name" value="POLYKETIDE SYNTHASE 1"/>
    <property type="match status" value="1"/>
</dbReference>
<dbReference type="SUPFAM" id="SSF53335">
    <property type="entry name" value="S-adenosyl-L-methionine-dependent methyltransferases"/>
    <property type="match status" value="1"/>
</dbReference>
<dbReference type="Gene3D" id="3.10.129.110">
    <property type="entry name" value="Polyketide synthase dehydratase"/>
    <property type="match status" value="1"/>
</dbReference>
<dbReference type="InterPro" id="IPR013154">
    <property type="entry name" value="ADH-like_N"/>
</dbReference>
<dbReference type="SMART" id="SM00823">
    <property type="entry name" value="PKS_PP"/>
    <property type="match status" value="1"/>
</dbReference>
<dbReference type="Pfam" id="PF23114">
    <property type="entry name" value="NAD-bd_HRPKS_sdrA"/>
    <property type="match status" value="1"/>
</dbReference>
<dbReference type="InterPro" id="IPR036291">
    <property type="entry name" value="NAD(P)-bd_dom_sf"/>
</dbReference>
<dbReference type="Gene3D" id="3.30.70.3290">
    <property type="match status" value="1"/>
</dbReference>
<dbReference type="Gene3D" id="3.90.180.10">
    <property type="entry name" value="Medium-chain alcohol dehydrogenases, catalytic domain"/>
    <property type="match status" value="1"/>
</dbReference>
<dbReference type="InterPro" id="IPR020841">
    <property type="entry name" value="PKS_Beta-ketoAc_synthase_dom"/>
</dbReference>
<dbReference type="Proteomes" id="UP001590951">
    <property type="component" value="Unassembled WGS sequence"/>
</dbReference>
<evidence type="ECO:0000313" key="13">
    <source>
        <dbReference type="Proteomes" id="UP001590951"/>
    </source>
</evidence>
<dbReference type="PROSITE" id="PS00606">
    <property type="entry name" value="KS3_1"/>
    <property type="match status" value="1"/>
</dbReference>
<keyword evidence="2" id="KW-0597">Phosphoprotein</keyword>
<dbReference type="Pfam" id="PF02801">
    <property type="entry name" value="Ketoacyl-synt_C"/>
    <property type="match status" value="1"/>
</dbReference>
<dbReference type="InterPro" id="IPR057326">
    <property type="entry name" value="KR_dom"/>
</dbReference>
<feature type="active site" description="Proton acceptor; for dehydratase activity" evidence="8">
    <location>
        <position position="994"/>
    </location>
</feature>
<dbReference type="Pfam" id="PF14765">
    <property type="entry name" value="PS-DH"/>
    <property type="match status" value="1"/>
</dbReference>
<dbReference type="InterPro" id="IPR032821">
    <property type="entry name" value="PKS_assoc"/>
</dbReference>
<dbReference type="SUPFAM" id="SSF51735">
    <property type="entry name" value="NAD(P)-binding Rossmann-fold domains"/>
    <property type="match status" value="2"/>
</dbReference>
<dbReference type="Pfam" id="PF13602">
    <property type="entry name" value="ADH_zinc_N_2"/>
    <property type="match status" value="1"/>
</dbReference>
<evidence type="ECO:0000313" key="12">
    <source>
        <dbReference type="EMBL" id="KAL2045369.1"/>
    </source>
</evidence>
<evidence type="ECO:0000256" key="5">
    <source>
        <dbReference type="ARBA" id="ARBA00023002"/>
    </source>
</evidence>
<dbReference type="SMART" id="SM00825">
    <property type="entry name" value="PKS_KS"/>
    <property type="match status" value="1"/>
</dbReference>
<dbReference type="Gene3D" id="3.40.47.10">
    <property type="match status" value="1"/>
</dbReference>
<evidence type="ECO:0000259" key="11">
    <source>
        <dbReference type="PROSITE" id="PS52019"/>
    </source>
</evidence>
<feature type="domain" description="Carrier" evidence="9">
    <location>
        <begin position="2489"/>
        <end position="2566"/>
    </location>
</feature>
<dbReference type="Pfam" id="PF00550">
    <property type="entry name" value="PP-binding"/>
    <property type="match status" value="1"/>
</dbReference>
<dbReference type="InterPro" id="IPR049551">
    <property type="entry name" value="PKS_DH_C"/>
</dbReference>
<keyword evidence="6" id="KW-0511">Multifunctional enzyme</keyword>
<dbReference type="InterPro" id="IPR042104">
    <property type="entry name" value="PKS_dehydratase_sf"/>
</dbReference>
<dbReference type="InterPro" id="IPR016039">
    <property type="entry name" value="Thiolase-like"/>
</dbReference>
<dbReference type="InterPro" id="IPR036736">
    <property type="entry name" value="ACP-like_sf"/>
</dbReference>
<evidence type="ECO:0000256" key="7">
    <source>
        <dbReference type="ARBA" id="ARBA00023315"/>
    </source>
</evidence>
<dbReference type="CDD" id="cd05195">
    <property type="entry name" value="enoyl_red"/>
    <property type="match status" value="1"/>
</dbReference>
<dbReference type="InterPro" id="IPR011032">
    <property type="entry name" value="GroES-like_sf"/>
</dbReference>
<dbReference type="EMBL" id="JBHFEH010000152">
    <property type="protein sequence ID" value="KAL2045369.1"/>
    <property type="molecule type" value="Genomic_DNA"/>
</dbReference>
<feature type="domain" description="Ketosynthase family 3 (KS3)" evidence="10">
    <location>
        <begin position="23"/>
        <end position="447"/>
    </location>
</feature>
<evidence type="ECO:0000259" key="10">
    <source>
        <dbReference type="PROSITE" id="PS52004"/>
    </source>
</evidence>
<evidence type="ECO:0000256" key="8">
    <source>
        <dbReference type="PROSITE-ProRule" id="PRU01363"/>
    </source>
</evidence>
<dbReference type="Gene3D" id="1.10.1200.10">
    <property type="entry name" value="ACP-like"/>
    <property type="match status" value="1"/>
</dbReference>
<dbReference type="InterPro" id="IPR013217">
    <property type="entry name" value="Methyltransf_12"/>
</dbReference>
<dbReference type="SMART" id="SM00827">
    <property type="entry name" value="PKS_AT"/>
    <property type="match status" value="1"/>
</dbReference>
<dbReference type="PROSITE" id="PS00012">
    <property type="entry name" value="PHOSPHOPANTETHEINE"/>
    <property type="match status" value="1"/>
</dbReference>
<dbReference type="Pfam" id="PF16197">
    <property type="entry name" value="KAsynt_C_assoc"/>
    <property type="match status" value="1"/>
</dbReference>
<gene>
    <name evidence="12" type="ORF">ABVK25_012165</name>
</gene>
<keyword evidence="3" id="KW-0808">Transferase</keyword>
<dbReference type="PROSITE" id="PS50075">
    <property type="entry name" value="CARRIER"/>
    <property type="match status" value="1"/>
</dbReference>
<evidence type="ECO:0000259" key="9">
    <source>
        <dbReference type="PROSITE" id="PS50075"/>
    </source>
</evidence>
<dbReference type="InterPro" id="IPR001227">
    <property type="entry name" value="Ac_transferase_dom_sf"/>
</dbReference>
<dbReference type="PROSITE" id="PS52004">
    <property type="entry name" value="KS3_2"/>
    <property type="match status" value="1"/>
</dbReference>
<evidence type="ECO:0008006" key="14">
    <source>
        <dbReference type="Google" id="ProtNLM"/>
    </source>
</evidence>
<dbReference type="Gene3D" id="3.40.50.150">
    <property type="entry name" value="Vaccinia Virus protein VP39"/>
    <property type="match status" value="1"/>
</dbReference>
<dbReference type="SUPFAM" id="SSF47336">
    <property type="entry name" value="ACP-like"/>
    <property type="match status" value="1"/>
</dbReference>
<dbReference type="Pfam" id="PF08242">
    <property type="entry name" value="Methyltransf_12"/>
    <property type="match status" value="1"/>
</dbReference>
<dbReference type="CDD" id="cd02440">
    <property type="entry name" value="AdoMet_MTases"/>
    <property type="match status" value="1"/>
</dbReference>
<dbReference type="InterPro" id="IPR014043">
    <property type="entry name" value="Acyl_transferase_dom"/>
</dbReference>
<feature type="region of interest" description="N-terminal hotdog fold" evidence="8">
    <location>
        <begin position="962"/>
        <end position="1098"/>
    </location>
</feature>
<feature type="domain" description="PKS/mFAS DH" evidence="11">
    <location>
        <begin position="962"/>
        <end position="1291"/>
    </location>
</feature>
<dbReference type="SMART" id="SM00822">
    <property type="entry name" value="PKS_KR"/>
    <property type="match status" value="1"/>
</dbReference>
<reference evidence="12 13" key="1">
    <citation type="submission" date="2024-09" db="EMBL/GenBank/DDBJ databases">
        <title>Rethinking Asexuality: The Enigmatic Case of Functional Sexual Genes in Lepraria (Stereocaulaceae).</title>
        <authorList>
            <person name="Doellman M."/>
            <person name="Sun Y."/>
            <person name="Barcenas-Pena A."/>
            <person name="Lumbsch H.T."/>
            <person name="Grewe F."/>
        </authorList>
    </citation>
    <scope>NUCLEOTIDE SEQUENCE [LARGE SCALE GENOMIC DNA]</scope>
    <source>
        <strain evidence="12 13">Grewe 0041</strain>
    </source>
</reference>
<keyword evidence="7" id="KW-0012">Acyltransferase</keyword>
<evidence type="ECO:0000256" key="4">
    <source>
        <dbReference type="ARBA" id="ARBA00022857"/>
    </source>
</evidence>
<dbReference type="InterPro" id="IPR049552">
    <property type="entry name" value="PKS_DH_N"/>
</dbReference>
<dbReference type="SUPFAM" id="SSF55048">
    <property type="entry name" value="Probable ACP-binding domain of malonyl-CoA ACP transacylase"/>
    <property type="match status" value="1"/>
</dbReference>
<sequence length="2579" mass="284328">MNDHISNGLPHGCHTAPSGSAETIPIAIVGLSCRLPGEATSPEKLWQNCAEERDSWQPVPERMNHRASYHPDPNRRGTSNVRGGHFLDENLGLFDAAFFNLTSAEARAMDPQQRILLELSYEALENSGMPLDEVAGSDTAVFVGSSCKDYANLLQCDPEKTELFQSTGNGQTMLSNRVSYFYNLKGPSATVDTACSSSLVAMHLACNALRLGEASMAIVGGSNLILSQEPMVALSMLRLLSPDGRCYTYDERANGFGRGEGAACVVLKPFEAALRDGDTVRAVIRNSGTNQDGRTLGITLPNGDAQVELMKRTYSAAGLDPTHTGYVEAHGTGTLTGDPIEALSLSKVFSQGRPEDQPLIVGSIKSNIGHLEGGSGIASVVKTVLMLEKNAILPNFNFRKANPRIPMRDWKLSVPTSVRSWSTENIRRASINNFGFGGSNAHVIIDDAQGYMSSRGLSGIYGKPMRQPKTTHEQSNGDTRCDETGNARVFVLSSFNELSGKRQAKALHQYLRKQQNDRSKDSLDDLAFTLGERRSMLPWKAALSATTASQLVEAVDSDRIRFVKLPKAEKLGFIFTGQGAQWHGMGRELINQYPVFQRSLDLADRYLKALGASWSVTNELSKDADSSLVRNAFLSQPLTTAIQIALVDLLASWNIRPTRVAGHSSGEIAAAYSAGALTQQSALAVAYHRGRVALKLKDLRDGAMLVVGLSEEETTTLIAGLTQGHVSVACVNSPSNVTVSGDSTAITELLAILKGRNVFVRELAVEVAYHSYHMGDVADEYLAAIKHLSVDADSTIEFHSAVTGKRAALEDLGPRYWVSNMVNSVQFSSSMRSLLLDTDTTTRGKWNSATAVNILVEIGPHSALQGPIKQILQYHEILDASRVQYMSALARNINAVHTCQNLVAQLLVNRYPVDLHAVNFPLGSEVNKVIIDLPPYPWNHSNSYWAESAETREHSTKPYTRSDILGVRVRDWNPLEPCWMNIMRPSEVPWIYDHIVQSNIVYPAAGFLAMAIEAEFQLVAEKCENFKGFNLREVSICHALIISQESENVETMLSLRPYSQSSQICSDIWDEFRICSSVDGSPWTENCRGLISVQKVAEVTEVDGGRQAQEESQGISQMVLDFETDCTMITNTRDLYNALDRLGLSFGPLFTNISKAIASHDRCIAEVSIPDTAAIMPAQFEYPFILHPATLDSCIHALFPIGARYSQQDQGTPLPTFIQELFVSQSIEKKPGHVFTVYAQSEKQNVGMKANDGFGQKSNSLVVIDQGRPDLQPSIVVKGLVLTPLARSTPDVTGSHERKVYHQIVWHPDPGYLSQSQAIELTQPFRQPLEEDDQARMVEQVAFYYAERAINAMSTKEHPDVEPHHRKLYASLIGLCKAVYDGQLGNLATHEWLCLDPEQRGLLCDRVSNMSYGILLCHIGENLSRILCKDIDPLTLMMEDDRLERYYRANQSVNQTYQQAAVYIRLLGNKNPHLKVLEIGAGTGGATLPILEELSTSDGAPPKFAAYEFTDVSPAFFEKATEKISRWCHLVTFRKLDIEHDPFSQGFSPGSFDLIIASNVLHATRRMENTMRRVRSLLKPGGTLVLIELTVNTMAASLIFGTLPGWWVGEEENRQDGPLLTEDEWDTMLHATGFSGAETILWDVPDSASHHSSAIISTATTEWRRSFPPITVVVDAGTPDSCVDHVKHLLASAGVEHETADLSKCDPGNQFCIVLTELTRSVLRRPSQNDYDAVKRIFLEGAGVLWVTRGALVEPTKPDLNLVTGLARTIRAEKGDTVIVTLDLDGENPMSSMGTAEKVFAVLMTSLRKADSESLDLETEYVERNGTIMIPRIVEDENLTSFVTMNSGPLITEDEPYYQDGRPLKANIRVPGHLDSIQFVDDELMCGDLPENFVEVDVKASGINFRDVMSALGQIADYPLGCECSGIVSAVGKLVQDIRPGDHVIANAKGGCFCNIIRAPVEELELIPQGLPFEVAAAMPIVYFTAYWAVFKVARLCKDETILIHAASGGLGQALINLCQLVGAKIFATVGTLEKKRLLMTEYNIPEDNIFSSRDSTFFTGIMTRTKRRGVDVIMNSLSGEALRLTWNCIAPFGRFVELGKRDFTINSRLEMQNFEKNVSFIGLDVPLDSHLEEKKKIWSDIMTLYEQRLIKTPQPIKVYKISEMEKALRIMQAGKHMGKLVLMPSPQEMVKVVPLRTNQRLLRTDASYLLIGGLGGIGRATASWMLKQGARNFIFASPSGSEKQRAKETITLLKDQGARVAVFKCDISSITDLDRVLEEGRKDMPPIRGMIHAPLVLKANLFAKLSLQDYNDIMAPKVDGIWHLHNRLSKTDLDFFIMLSSVVGISGNPSQAAYVSASGFLDAFADYRNCQGLPAVTFDLGRIADIGIVADNVAARRGVRGLWSRDIREDEVMAMIKSAIVKPLRKQRPGSCISGLKEWSPQADPVYQTPLFSHFRRAAMGRSQKSGREGNKEPGMREVLRQATSLDDAAQKACDRIMAKMSNLLMLPLEDLSASKSMSEYGMDSLVAVEMRNWLLRELDCALPILELLANTTLLQLSVKIVRKSKLVNPAILENGET</sequence>
<organism evidence="12 13">
    <name type="scientific">Lepraria finkii</name>
    <dbReference type="NCBI Taxonomy" id="1340010"/>
    <lineage>
        <taxon>Eukaryota</taxon>
        <taxon>Fungi</taxon>
        <taxon>Dikarya</taxon>
        <taxon>Ascomycota</taxon>
        <taxon>Pezizomycotina</taxon>
        <taxon>Lecanoromycetes</taxon>
        <taxon>OSLEUM clade</taxon>
        <taxon>Lecanoromycetidae</taxon>
        <taxon>Lecanorales</taxon>
        <taxon>Lecanorineae</taxon>
        <taxon>Stereocaulaceae</taxon>
        <taxon>Lepraria</taxon>
    </lineage>
</organism>
<dbReference type="Pfam" id="PF08240">
    <property type="entry name" value="ADH_N"/>
    <property type="match status" value="1"/>
</dbReference>
<comment type="caution">
    <text evidence="12">The sequence shown here is derived from an EMBL/GenBank/DDBJ whole genome shotgun (WGS) entry which is preliminary data.</text>
</comment>
<evidence type="ECO:0000256" key="2">
    <source>
        <dbReference type="ARBA" id="ARBA00022553"/>
    </source>
</evidence>
<feature type="region of interest" description="C-terminal hotdog fold" evidence="8">
    <location>
        <begin position="1127"/>
        <end position="1291"/>
    </location>
</feature>
<keyword evidence="4" id="KW-0521">NADP</keyword>
<keyword evidence="1" id="KW-0596">Phosphopantetheine</keyword>
<dbReference type="Pfam" id="PF08659">
    <property type="entry name" value="KR"/>
    <property type="match status" value="1"/>
</dbReference>
<dbReference type="InterPro" id="IPR020843">
    <property type="entry name" value="ER"/>
</dbReference>
<keyword evidence="13" id="KW-1185">Reference proteome</keyword>
<dbReference type="InterPro" id="IPR014030">
    <property type="entry name" value="Ketoacyl_synth_N"/>
</dbReference>
<accession>A0ABR4AIQ9</accession>
<dbReference type="InterPro" id="IPR050091">
    <property type="entry name" value="PKS_NRPS_Biosynth_Enz"/>
</dbReference>
<proteinExistence type="predicted"/>
<dbReference type="Pfam" id="PF21089">
    <property type="entry name" value="PKS_DH_N"/>
    <property type="match status" value="1"/>
</dbReference>
<dbReference type="InterPro" id="IPR020806">
    <property type="entry name" value="PKS_PP-bd"/>
</dbReference>
<evidence type="ECO:0000256" key="3">
    <source>
        <dbReference type="ARBA" id="ARBA00022679"/>
    </source>
</evidence>
<feature type="active site" description="Proton donor; for dehydratase activity" evidence="8">
    <location>
        <position position="1192"/>
    </location>
</feature>
<dbReference type="Gene3D" id="3.40.366.10">
    <property type="entry name" value="Malonyl-Coenzyme A Acyl Carrier Protein, domain 2"/>
    <property type="match status" value="1"/>
</dbReference>